<sequence length="97" mass="10731">MLSSQVEEKTLTASCNQPSPPIDPDPNIPNCNNCLLDQEACLERYLPDKEEINEDLLQRVLAINAVTRKQAICTESPTSQEAVDIVSTPYAEQLSMP</sequence>
<proteinExistence type="predicted"/>
<keyword evidence="2" id="KW-1185">Reference proteome</keyword>
<evidence type="ECO:0000313" key="2">
    <source>
        <dbReference type="Proteomes" id="UP001165960"/>
    </source>
</evidence>
<evidence type="ECO:0000313" key="1">
    <source>
        <dbReference type="EMBL" id="KAJ9073533.1"/>
    </source>
</evidence>
<name>A0ACC2TG41_9FUNG</name>
<protein>
    <submittedName>
        <fullName evidence="1">Uncharacterized protein</fullName>
    </submittedName>
</protein>
<dbReference type="Proteomes" id="UP001165960">
    <property type="component" value="Unassembled WGS sequence"/>
</dbReference>
<accession>A0ACC2TG41</accession>
<comment type="caution">
    <text evidence="1">The sequence shown here is derived from an EMBL/GenBank/DDBJ whole genome shotgun (WGS) entry which is preliminary data.</text>
</comment>
<organism evidence="1 2">
    <name type="scientific">Entomophthora muscae</name>
    <dbReference type="NCBI Taxonomy" id="34485"/>
    <lineage>
        <taxon>Eukaryota</taxon>
        <taxon>Fungi</taxon>
        <taxon>Fungi incertae sedis</taxon>
        <taxon>Zoopagomycota</taxon>
        <taxon>Entomophthoromycotina</taxon>
        <taxon>Entomophthoromycetes</taxon>
        <taxon>Entomophthorales</taxon>
        <taxon>Entomophthoraceae</taxon>
        <taxon>Entomophthora</taxon>
    </lineage>
</organism>
<reference evidence="1" key="1">
    <citation type="submission" date="2022-04" db="EMBL/GenBank/DDBJ databases">
        <title>Genome of the entomopathogenic fungus Entomophthora muscae.</title>
        <authorList>
            <person name="Elya C."/>
            <person name="Lovett B.R."/>
            <person name="Lee E."/>
            <person name="Macias A.M."/>
            <person name="Hajek A.E."/>
            <person name="De Bivort B.L."/>
            <person name="Kasson M.T."/>
            <person name="De Fine Licht H.H."/>
            <person name="Stajich J.E."/>
        </authorList>
    </citation>
    <scope>NUCLEOTIDE SEQUENCE</scope>
    <source>
        <strain evidence="1">Berkeley</strain>
    </source>
</reference>
<dbReference type="EMBL" id="QTSX02002900">
    <property type="protein sequence ID" value="KAJ9073533.1"/>
    <property type="molecule type" value="Genomic_DNA"/>
</dbReference>
<gene>
    <name evidence="1" type="ORF">DSO57_1015299</name>
</gene>